<feature type="compositionally biased region" description="Low complexity" evidence="1">
    <location>
        <begin position="44"/>
        <end position="61"/>
    </location>
</feature>
<evidence type="ECO:0000313" key="2">
    <source>
        <dbReference type="EMBL" id="CAG8743187.1"/>
    </source>
</evidence>
<evidence type="ECO:0000256" key="1">
    <source>
        <dbReference type="SAM" id="MobiDB-lite"/>
    </source>
</evidence>
<reference evidence="2" key="1">
    <citation type="submission" date="2021-06" db="EMBL/GenBank/DDBJ databases">
        <authorList>
            <person name="Kallberg Y."/>
            <person name="Tangrot J."/>
            <person name="Rosling A."/>
        </authorList>
    </citation>
    <scope>NUCLEOTIDE SEQUENCE</scope>
    <source>
        <strain evidence="2">FL130A</strain>
    </source>
</reference>
<dbReference type="EMBL" id="CAJVPS010036390">
    <property type="protein sequence ID" value="CAG8743187.1"/>
    <property type="molecule type" value="Genomic_DNA"/>
</dbReference>
<dbReference type="OrthoDB" id="2475202at2759"/>
<gene>
    <name evidence="2" type="ORF">ALEPTO_LOCUS13033</name>
</gene>
<accession>A0A9N9IM69</accession>
<keyword evidence="3" id="KW-1185">Reference proteome</keyword>
<feature type="non-terminal residue" evidence="2">
    <location>
        <position position="1"/>
    </location>
</feature>
<evidence type="ECO:0000313" key="3">
    <source>
        <dbReference type="Proteomes" id="UP000789508"/>
    </source>
</evidence>
<protein>
    <submittedName>
        <fullName evidence="2">7374_t:CDS:1</fullName>
    </submittedName>
</protein>
<feature type="region of interest" description="Disordered" evidence="1">
    <location>
        <begin position="41"/>
        <end position="61"/>
    </location>
</feature>
<sequence length="139" mass="15977">IHQAQTEQEPTYTAYIKNINYSMGCETEFNNSNKENIEPISLISSHQDSNDNNSDTSENNNLHQSALNEFQWFCHDLEKLLEENDPVLDKSVELMATIINAEVKESGYRSLQLLGVDKDQAIDLKRYDKEDQGTTYIIM</sequence>
<organism evidence="2 3">
    <name type="scientific">Ambispora leptoticha</name>
    <dbReference type="NCBI Taxonomy" id="144679"/>
    <lineage>
        <taxon>Eukaryota</taxon>
        <taxon>Fungi</taxon>
        <taxon>Fungi incertae sedis</taxon>
        <taxon>Mucoromycota</taxon>
        <taxon>Glomeromycotina</taxon>
        <taxon>Glomeromycetes</taxon>
        <taxon>Archaeosporales</taxon>
        <taxon>Ambisporaceae</taxon>
        <taxon>Ambispora</taxon>
    </lineage>
</organism>
<dbReference type="AlphaFoldDB" id="A0A9N9IM69"/>
<proteinExistence type="predicted"/>
<dbReference type="Proteomes" id="UP000789508">
    <property type="component" value="Unassembled WGS sequence"/>
</dbReference>
<name>A0A9N9IM69_9GLOM</name>
<comment type="caution">
    <text evidence="2">The sequence shown here is derived from an EMBL/GenBank/DDBJ whole genome shotgun (WGS) entry which is preliminary data.</text>
</comment>